<evidence type="ECO:0000313" key="4">
    <source>
        <dbReference type="EMBL" id="POM76464.1"/>
    </source>
</evidence>
<reference evidence="4 5" key="1">
    <citation type="journal article" date="2017" name="Genome Biol. Evol.">
        <title>Phytophthora megakarya and P. palmivora, closely related causal agents of cacao black pod rot, underwent increases in genome sizes and gene numbers by different mechanisms.</title>
        <authorList>
            <person name="Ali S.S."/>
            <person name="Shao J."/>
            <person name="Lary D.J."/>
            <person name="Kronmiller B."/>
            <person name="Shen D."/>
            <person name="Strem M.D."/>
            <person name="Amoako-Attah I."/>
            <person name="Akrofi A.Y."/>
            <person name="Begoude B.A."/>
            <person name="Ten Hoopen G.M."/>
            <person name="Coulibaly K."/>
            <person name="Kebe B.I."/>
            <person name="Melnick R.L."/>
            <person name="Guiltinan M.J."/>
            <person name="Tyler B.M."/>
            <person name="Meinhardt L.W."/>
            <person name="Bailey B.A."/>
        </authorList>
    </citation>
    <scope>NUCLEOTIDE SEQUENCE [LARGE SCALE GENOMIC DNA]</scope>
    <source>
        <strain evidence="5">sbr112.9</strain>
    </source>
</reference>
<sequence length="829" mass="94029">MRGITERLDRLEESHAKLEKTLEGDQANRERTVDPILTSMVTAQNILFCGSSMLQRRHRHRLSSHLRRHHSTILQQRTLGSDSRPFAILMRDRRSWPFTRLMVALTQSACGFLWPDDVKVDLLGNYLPGTAERYYKKQVEAWWSQMPKLQYLVLNNIVQYASANLRNVLMAKVDGTRTDYLQQSEELTHFGKSWELETKNKRTLERRWSARSAGSVARKRDAVTINMAAEKVWILDSGSSRHQPNGDPLNIIKKGTLTLRVTACGKKQTVELIDVYYAENMVHNLISYGTVMKTGVARQRSKARNQDPVKKNFAQRAHQGVIVGIGEETKGHRVYLPKDKVVVTTQRVRDIEALDKAQNKNEQKLYFQDDETKAKEETAGDADVVNNSSKKRSRQRKKKGYTRERHVTRSVARQAEEKAAAVTQQEGSSTNAVNSVIETDPKNYQEAMRSRLKDRWLEAIHDEQSALEENGVFKKKRNAEGVVEHLEARLVACGNEQAFGVNYSIMFAAVIEMSSAKKEAELAIYIRIPQGMDIPEEIRRQLGVTSNDELVLELEKALYGLKQAGRLRKEEGLLVVGIYVDDLLVTGTQQEAVKAFFSVLTVLSIKDLEPASKFLGMRVSYSDVEGCNLDQEVAILEEFAHGVRTPIGVEYNERQEAGDEKLHVLVHKALRRTHDPTVVDWKLAKRILRYLCETKELRLQIGLRGDKEDRKSVTGGLVTMDGMPVSWACKKQGGVPLSTMEAEYTAAVKHEVPMTLRIDNQDALKQLEGEGASAKAKHIDVRIKFVWDCTKRGVLKPEYRESVNMTADLITKAVEAPRLVTLRGVIRFE</sequence>
<dbReference type="PANTHER" id="PTHR11439">
    <property type="entry name" value="GAG-POL-RELATED RETROTRANSPOSON"/>
    <property type="match status" value="1"/>
</dbReference>
<gene>
    <name evidence="4" type="ORF">PHPALM_6291</name>
</gene>
<keyword evidence="4" id="KW-0695">RNA-directed DNA polymerase</keyword>
<keyword evidence="5" id="KW-1185">Reference proteome</keyword>
<dbReference type="OrthoDB" id="430476at2759"/>
<feature type="coiled-coil region" evidence="1">
    <location>
        <begin position="1"/>
        <end position="28"/>
    </location>
</feature>
<accession>A0A2P4YF95</accession>
<protein>
    <submittedName>
        <fullName evidence="4">Transposon Polyprotein Reverse transcriptase</fullName>
    </submittedName>
</protein>
<keyword evidence="1" id="KW-0175">Coiled coil</keyword>
<evidence type="ECO:0000256" key="1">
    <source>
        <dbReference type="SAM" id="Coils"/>
    </source>
</evidence>
<organism evidence="4 5">
    <name type="scientific">Phytophthora palmivora</name>
    <dbReference type="NCBI Taxonomy" id="4796"/>
    <lineage>
        <taxon>Eukaryota</taxon>
        <taxon>Sar</taxon>
        <taxon>Stramenopiles</taxon>
        <taxon>Oomycota</taxon>
        <taxon>Peronosporomycetes</taxon>
        <taxon>Peronosporales</taxon>
        <taxon>Peronosporaceae</taxon>
        <taxon>Phytophthora</taxon>
    </lineage>
</organism>
<feature type="compositionally biased region" description="Basic residues" evidence="2">
    <location>
        <begin position="389"/>
        <end position="400"/>
    </location>
</feature>
<evidence type="ECO:0000313" key="5">
    <source>
        <dbReference type="Proteomes" id="UP000237271"/>
    </source>
</evidence>
<keyword evidence="4" id="KW-0808">Transferase</keyword>
<feature type="compositionally biased region" description="Polar residues" evidence="2">
    <location>
        <begin position="422"/>
        <end position="432"/>
    </location>
</feature>
<dbReference type="PANTHER" id="PTHR11439:SF440">
    <property type="entry name" value="INTEGRASE CATALYTIC DOMAIN-CONTAINING PROTEIN"/>
    <property type="match status" value="1"/>
</dbReference>
<dbReference type="GO" id="GO:0003964">
    <property type="term" value="F:RNA-directed DNA polymerase activity"/>
    <property type="evidence" value="ECO:0007669"/>
    <property type="project" value="UniProtKB-KW"/>
</dbReference>
<feature type="domain" description="Retroviral polymerase SH3-like" evidence="3">
    <location>
        <begin position="306"/>
        <end position="354"/>
    </location>
</feature>
<dbReference type="EMBL" id="NCKW01003437">
    <property type="protein sequence ID" value="POM76464.1"/>
    <property type="molecule type" value="Genomic_DNA"/>
</dbReference>
<dbReference type="CDD" id="cd09272">
    <property type="entry name" value="RNase_HI_RT_Ty1"/>
    <property type="match status" value="1"/>
</dbReference>
<proteinExistence type="predicted"/>
<keyword evidence="4" id="KW-0548">Nucleotidyltransferase</keyword>
<dbReference type="AlphaFoldDB" id="A0A2P4YF95"/>
<feature type="region of interest" description="Disordered" evidence="2">
    <location>
        <begin position="365"/>
        <end position="432"/>
    </location>
</feature>
<evidence type="ECO:0000256" key="2">
    <source>
        <dbReference type="SAM" id="MobiDB-lite"/>
    </source>
</evidence>
<name>A0A2P4YF95_9STRA</name>
<evidence type="ECO:0000259" key="3">
    <source>
        <dbReference type="Pfam" id="PF25597"/>
    </source>
</evidence>
<dbReference type="Proteomes" id="UP000237271">
    <property type="component" value="Unassembled WGS sequence"/>
</dbReference>
<comment type="caution">
    <text evidence="4">The sequence shown here is derived from an EMBL/GenBank/DDBJ whole genome shotgun (WGS) entry which is preliminary data.</text>
</comment>
<dbReference type="InterPro" id="IPR057670">
    <property type="entry name" value="SH3_retrovirus"/>
</dbReference>
<dbReference type="Pfam" id="PF25597">
    <property type="entry name" value="SH3_retrovirus"/>
    <property type="match status" value="1"/>
</dbReference>